<reference evidence="3 4" key="1">
    <citation type="journal article" date="2014" name="Int. J. Syst. Evol. Microbiol.">
        <title>Complete genome sequence of Corynebacterium casei LMG S-19264T (=DSM 44701T), isolated from a smear-ripened cheese.</title>
        <authorList>
            <consortium name="US DOE Joint Genome Institute (JGI-PGF)"/>
            <person name="Walter F."/>
            <person name="Albersmeier A."/>
            <person name="Kalinowski J."/>
            <person name="Ruckert C."/>
        </authorList>
    </citation>
    <scope>NUCLEOTIDE SEQUENCE [LARGE SCALE GENOMIC DNA]</scope>
    <source>
        <strain evidence="3 4">CGMCC 1.15286</strain>
    </source>
</reference>
<feature type="domain" description="SsuA/THI5-like" evidence="2">
    <location>
        <begin position="49"/>
        <end position="263"/>
    </location>
</feature>
<dbReference type="RefSeq" id="WP_188888683.1">
    <property type="nucleotide sequence ID" value="NZ_BMHY01000003.1"/>
</dbReference>
<keyword evidence="1" id="KW-0732">Signal</keyword>
<evidence type="ECO:0000313" key="4">
    <source>
        <dbReference type="Proteomes" id="UP000600247"/>
    </source>
</evidence>
<dbReference type="Gene3D" id="3.40.190.10">
    <property type="entry name" value="Periplasmic binding protein-like II"/>
    <property type="match status" value="2"/>
</dbReference>
<dbReference type="SUPFAM" id="SSF53850">
    <property type="entry name" value="Periplasmic binding protein-like II"/>
    <property type="match status" value="1"/>
</dbReference>
<gene>
    <name evidence="3" type="ORF">GCM10010918_18670</name>
</gene>
<name>A0A917H1B9_9BACL</name>
<comment type="caution">
    <text evidence="3">The sequence shown here is derived from an EMBL/GenBank/DDBJ whole genome shotgun (WGS) entry which is preliminary data.</text>
</comment>
<feature type="signal peptide" evidence="1">
    <location>
        <begin position="1"/>
        <end position="20"/>
    </location>
</feature>
<evidence type="ECO:0000259" key="2">
    <source>
        <dbReference type="Pfam" id="PF09084"/>
    </source>
</evidence>
<feature type="chain" id="PRO_5039181239" evidence="1">
    <location>
        <begin position="21"/>
        <end position="336"/>
    </location>
</feature>
<dbReference type="PROSITE" id="PS51257">
    <property type="entry name" value="PROKAR_LIPOPROTEIN"/>
    <property type="match status" value="1"/>
</dbReference>
<evidence type="ECO:0000256" key="1">
    <source>
        <dbReference type="SAM" id="SignalP"/>
    </source>
</evidence>
<dbReference type="PANTHER" id="PTHR31528">
    <property type="entry name" value="4-AMINO-5-HYDROXYMETHYL-2-METHYLPYRIMIDINE PHOSPHATE SYNTHASE THI11-RELATED"/>
    <property type="match status" value="1"/>
</dbReference>
<dbReference type="Pfam" id="PF09084">
    <property type="entry name" value="NMT1"/>
    <property type="match status" value="1"/>
</dbReference>
<keyword evidence="4" id="KW-1185">Reference proteome</keyword>
<dbReference type="InterPro" id="IPR027939">
    <property type="entry name" value="NMT1/THI5"/>
</dbReference>
<protein>
    <submittedName>
        <fullName evidence="3">ABC transporter substrate-binding protein</fullName>
    </submittedName>
</protein>
<dbReference type="AlphaFoldDB" id="A0A917H1B9"/>
<dbReference type="InterPro" id="IPR015168">
    <property type="entry name" value="SsuA/THI5"/>
</dbReference>
<dbReference type="PANTHER" id="PTHR31528:SF3">
    <property type="entry name" value="THIAMINE BIOSYNTHESIS PROTEIN HI_0357-RELATED"/>
    <property type="match status" value="1"/>
</dbReference>
<dbReference type="Proteomes" id="UP000600247">
    <property type="component" value="Unassembled WGS sequence"/>
</dbReference>
<evidence type="ECO:0000313" key="3">
    <source>
        <dbReference type="EMBL" id="GGG64799.1"/>
    </source>
</evidence>
<sequence>MKRSLLLLLSLGMVSIAVLSACGSNESKQESAGGKGLERTTVILDWTPNTNHTGLYVALEKGYYKDEGLDVEIVQPSEGTTSTLIAAGKGDFGVSYQEDVTFALTSKNPLPIKAVATIIQHNTSGFAAPKDKNINSVKDFEGKFYGGWGSPSEEAILQAVMEKNGADYSKLKHVDIGNDDFFAATLKNVDFAWIFEGWTGVKAKLKGVDLTYIPARDLDPALDYYTPILITGTKTIAKDPEKVRKFLKATQEGYQYAIDHPEESAELLLKHAPEIDKQLAVESQKFLAAQYIADAPAWGQMKTEVWSAYAQFLKNRGLLESDLKPEDAFTNEFLPK</sequence>
<dbReference type="GO" id="GO:0009228">
    <property type="term" value="P:thiamine biosynthetic process"/>
    <property type="evidence" value="ECO:0007669"/>
    <property type="project" value="InterPro"/>
</dbReference>
<organism evidence="3 4">
    <name type="scientific">Paenibacillus radicis</name>
    <name type="common">ex Gao et al. 2016</name>
    <dbReference type="NCBI Taxonomy" id="1737354"/>
    <lineage>
        <taxon>Bacteria</taxon>
        <taxon>Bacillati</taxon>
        <taxon>Bacillota</taxon>
        <taxon>Bacilli</taxon>
        <taxon>Bacillales</taxon>
        <taxon>Paenibacillaceae</taxon>
        <taxon>Paenibacillus</taxon>
    </lineage>
</organism>
<accession>A0A917H1B9</accession>
<proteinExistence type="predicted"/>
<dbReference type="EMBL" id="BMHY01000003">
    <property type="protein sequence ID" value="GGG64799.1"/>
    <property type="molecule type" value="Genomic_DNA"/>
</dbReference>